<accession>A0ABP7TKX5</accession>
<dbReference type="PROSITE" id="PS01124">
    <property type="entry name" value="HTH_ARAC_FAMILY_2"/>
    <property type="match status" value="1"/>
</dbReference>
<gene>
    <name evidence="2" type="ORF">GCM10022409_09700</name>
</gene>
<name>A0ABP7TKX5_9BACT</name>
<reference evidence="3" key="1">
    <citation type="journal article" date="2019" name="Int. J. Syst. Evol. Microbiol.">
        <title>The Global Catalogue of Microorganisms (GCM) 10K type strain sequencing project: providing services to taxonomists for standard genome sequencing and annotation.</title>
        <authorList>
            <consortium name="The Broad Institute Genomics Platform"/>
            <consortium name="The Broad Institute Genome Sequencing Center for Infectious Disease"/>
            <person name="Wu L."/>
            <person name="Ma J."/>
        </authorList>
    </citation>
    <scope>NUCLEOTIDE SEQUENCE [LARGE SCALE GENOMIC DNA]</scope>
    <source>
        <strain evidence="3">JCM 17225</strain>
    </source>
</reference>
<evidence type="ECO:0000259" key="1">
    <source>
        <dbReference type="PROSITE" id="PS01124"/>
    </source>
</evidence>
<keyword evidence="3" id="KW-1185">Reference proteome</keyword>
<dbReference type="Gene3D" id="1.10.10.60">
    <property type="entry name" value="Homeodomain-like"/>
    <property type="match status" value="1"/>
</dbReference>
<dbReference type="Pfam" id="PF20240">
    <property type="entry name" value="DUF6597"/>
    <property type="match status" value="1"/>
</dbReference>
<dbReference type="InterPro" id="IPR046532">
    <property type="entry name" value="DUF6597"/>
</dbReference>
<dbReference type="EMBL" id="BAABDK010000010">
    <property type="protein sequence ID" value="GAA4027750.1"/>
    <property type="molecule type" value="Genomic_DNA"/>
</dbReference>
<feature type="domain" description="HTH araC/xylS-type" evidence="1">
    <location>
        <begin position="146"/>
        <end position="246"/>
    </location>
</feature>
<dbReference type="SMART" id="SM00342">
    <property type="entry name" value="HTH_ARAC"/>
    <property type="match status" value="1"/>
</dbReference>
<proteinExistence type="predicted"/>
<dbReference type="Proteomes" id="UP001501469">
    <property type="component" value="Unassembled WGS sequence"/>
</dbReference>
<dbReference type="Pfam" id="PF12833">
    <property type="entry name" value="HTH_18"/>
    <property type="match status" value="1"/>
</dbReference>
<dbReference type="InterPro" id="IPR018060">
    <property type="entry name" value="HTH_AraC"/>
</dbReference>
<evidence type="ECO:0000313" key="3">
    <source>
        <dbReference type="Proteomes" id="UP001501469"/>
    </source>
</evidence>
<protein>
    <recommendedName>
        <fullName evidence="1">HTH araC/xylS-type domain-containing protein</fullName>
    </recommendedName>
</protein>
<comment type="caution">
    <text evidence="2">The sequence shown here is derived from an EMBL/GenBank/DDBJ whole genome shotgun (WGS) entry which is preliminary data.</text>
</comment>
<dbReference type="RefSeq" id="WP_345050976.1">
    <property type="nucleotide sequence ID" value="NZ_BAABDK010000010.1"/>
</dbReference>
<sequence>MHYQEFVPSPALADIVLRYWRFEVSAAITEPVPHTALPDGCVSLIVFRPNPLAPVMALWAGPRTTHFRQIMAPGSAFAGIRFVPGAARALFGLGMTGLKNAARPAQPELERYPLLAEIVQQLALVPLNSAVIDSLLESAGPGVPDELVQPLVQRILDRQGQVDIGELTRQASRSERQIQKRFKQATGLTMKELARSRRLRATVVQLLLADGDYFGTLEAAGYFDQAHFGHEFGDSAGTSMREFRNYVQRIQHTDVKA</sequence>
<organism evidence="2 3">
    <name type="scientific">Hymenobacter glaciei</name>
    <dbReference type="NCBI Taxonomy" id="877209"/>
    <lineage>
        <taxon>Bacteria</taxon>
        <taxon>Pseudomonadati</taxon>
        <taxon>Bacteroidota</taxon>
        <taxon>Cytophagia</taxon>
        <taxon>Cytophagales</taxon>
        <taxon>Hymenobacteraceae</taxon>
        <taxon>Hymenobacter</taxon>
    </lineage>
</organism>
<evidence type="ECO:0000313" key="2">
    <source>
        <dbReference type="EMBL" id="GAA4027750.1"/>
    </source>
</evidence>